<reference evidence="1" key="1">
    <citation type="journal article" date="2023" name="IScience">
        <title>Live-bearing cockroach genome reveals convergent evolutionary mechanisms linked to viviparity in insects and beyond.</title>
        <authorList>
            <person name="Fouks B."/>
            <person name="Harrison M.C."/>
            <person name="Mikhailova A.A."/>
            <person name="Marchal E."/>
            <person name="English S."/>
            <person name="Carruthers M."/>
            <person name="Jennings E.C."/>
            <person name="Chiamaka E.L."/>
            <person name="Frigard R.A."/>
            <person name="Pippel M."/>
            <person name="Attardo G.M."/>
            <person name="Benoit J.B."/>
            <person name="Bornberg-Bauer E."/>
            <person name="Tobe S.S."/>
        </authorList>
    </citation>
    <scope>NUCLEOTIDE SEQUENCE</scope>
    <source>
        <strain evidence="1">Stay&amp;Tobe</strain>
    </source>
</reference>
<evidence type="ECO:0000313" key="2">
    <source>
        <dbReference type="Proteomes" id="UP001233999"/>
    </source>
</evidence>
<gene>
    <name evidence="1" type="ORF">L9F63_011980</name>
</gene>
<keyword evidence="2" id="KW-1185">Reference proteome</keyword>
<reference evidence="1" key="2">
    <citation type="submission" date="2023-05" db="EMBL/GenBank/DDBJ databases">
        <authorList>
            <person name="Fouks B."/>
        </authorList>
    </citation>
    <scope>NUCLEOTIDE SEQUENCE</scope>
    <source>
        <strain evidence="1">Stay&amp;Tobe</strain>
        <tissue evidence="1">Testes</tissue>
    </source>
</reference>
<dbReference type="Proteomes" id="UP001233999">
    <property type="component" value="Unassembled WGS sequence"/>
</dbReference>
<comment type="caution">
    <text evidence="1">The sequence shown here is derived from an EMBL/GenBank/DDBJ whole genome shotgun (WGS) entry which is preliminary data.</text>
</comment>
<evidence type="ECO:0000313" key="1">
    <source>
        <dbReference type="EMBL" id="KAJ9596998.1"/>
    </source>
</evidence>
<name>A0AAD8ENS6_DIPPU</name>
<accession>A0AAD8ENS6</accession>
<dbReference type="InterPro" id="IPR032675">
    <property type="entry name" value="LRR_dom_sf"/>
</dbReference>
<dbReference type="PANTHER" id="PTHR13318">
    <property type="entry name" value="PARTNER OF PAIRED, ISOFORM B-RELATED"/>
    <property type="match status" value="1"/>
</dbReference>
<dbReference type="Gene3D" id="3.80.10.10">
    <property type="entry name" value="Ribonuclease Inhibitor"/>
    <property type="match status" value="2"/>
</dbReference>
<organism evidence="1 2">
    <name type="scientific">Diploptera punctata</name>
    <name type="common">Pacific beetle cockroach</name>
    <dbReference type="NCBI Taxonomy" id="6984"/>
    <lineage>
        <taxon>Eukaryota</taxon>
        <taxon>Metazoa</taxon>
        <taxon>Ecdysozoa</taxon>
        <taxon>Arthropoda</taxon>
        <taxon>Hexapoda</taxon>
        <taxon>Insecta</taxon>
        <taxon>Pterygota</taxon>
        <taxon>Neoptera</taxon>
        <taxon>Polyneoptera</taxon>
        <taxon>Dictyoptera</taxon>
        <taxon>Blattodea</taxon>
        <taxon>Blaberoidea</taxon>
        <taxon>Blaberidae</taxon>
        <taxon>Diplopterinae</taxon>
        <taxon>Diploptera</taxon>
    </lineage>
</organism>
<sequence length="499" mass="58233">MPIRKEPCLKEMIQQRYREKILRLFDEWLIPLESVQDARQYIWKCTLDDISSKCYQLNEYFSELPSHQQINIISEILPKVFRELALSSINCAIFIGDPVILKDLSAIRQTILDTLLIPCIEEFDLAYCDKFALEVVTNCLHKFPNSTSLPMGLEYKISNLQNLKKIINPITCTKLTLKNVSIYCNGLKFLDVQSSKQLNDTCVDYIILLQNLEFLNIKECCISASSYRRILKTLPKLKNISWHSPVDDVITNLPKEYSERILNADITALNISILIEKLRNLIELSITVMREENLSSLVELTHLNTFKVKNCHFVDSYMNNFFEKSGLKLKVLEMGDIKNANLSAILRNCSNLKYLCLYSCDINLETVDKKEEMMSHFLNLRILKLNSNAYKGFFHPFIYFYRNLKVFHADRTEKINDKFVNVTLEFEGFRNLEEFVVSYCPLSITTAHALINSCPNIKFLGCLENWYSISDIDFVEIRNRIRRENMALKLLKNTEEWFS</sequence>
<protein>
    <submittedName>
        <fullName evidence="1">Uncharacterized protein</fullName>
    </submittedName>
</protein>
<dbReference type="GO" id="GO:0019005">
    <property type="term" value="C:SCF ubiquitin ligase complex"/>
    <property type="evidence" value="ECO:0007669"/>
    <property type="project" value="TreeGrafter"/>
</dbReference>
<dbReference type="AlphaFoldDB" id="A0AAD8ENS6"/>
<dbReference type="GO" id="GO:0031146">
    <property type="term" value="P:SCF-dependent proteasomal ubiquitin-dependent protein catabolic process"/>
    <property type="evidence" value="ECO:0007669"/>
    <property type="project" value="TreeGrafter"/>
</dbReference>
<dbReference type="SUPFAM" id="SSF52058">
    <property type="entry name" value="L domain-like"/>
    <property type="match status" value="1"/>
</dbReference>
<proteinExistence type="predicted"/>
<dbReference type="PANTHER" id="PTHR13318:SF105">
    <property type="entry name" value="F-BOX_LRR-REPEAT PROTEIN 3"/>
    <property type="match status" value="1"/>
</dbReference>
<dbReference type="EMBL" id="JASPKZ010001950">
    <property type="protein sequence ID" value="KAJ9596998.1"/>
    <property type="molecule type" value="Genomic_DNA"/>
</dbReference>